<dbReference type="GO" id="GO:0003676">
    <property type="term" value="F:nucleic acid binding"/>
    <property type="evidence" value="ECO:0007669"/>
    <property type="project" value="InterPro"/>
</dbReference>
<gene>
    <name evidence="3" type="ORF">DXN04_20385</name>
</gene>
<comment type="caution">
    <text evidence="3">The sequence shown here is derived from an EMBL/GenBank/DDBJ whole genome shotgun (WGS) entry which is preliminary data.</text>
</comment>
<dbReference type="InterPro" id="IPR011335">
    <property type="entry name" value="Restrct_endonuc-II-like"/>
</dbReference>
<dbReference type="RefSeq" id="WP_116855229.1">
    <property type="nucleotide sequence ID" value="NZ_QTJV01000007.1"/>
</dbReference>
<name>A0A3E1NZM7_9BACT</name>
<dbReference type="Proteomes" id="UP000261174">
    <property type="component" value="Unassembled WGS sequence"/>
</dbReference>
<dbReference type="EMBL" id="QTJV01000007">
    <property type="protein sequence ID" value="RFM33382.1"/>
    <property type="molecule type" value="Genomic_DNA"/>
</dbReference>
<dbReference type="InterPro" id="IPR011856">
    <property type="entry name" value="tRNA_endonuc-like_dom_sf"/>
</dbReference>
<evidence type="ECO:0000256" key="1">
    <source>
        <dbReference type="ARBA" id="ARBA00006738"/>
    </source>
</evidence>
<dbReference type="AlphaFoldDB" id="A0A3E1NZM7"/>
<keyword evidence="4" id="KW-1185">Reference proteome</keyword>
<evidence type="ECO:0000313" key="4">
    <source>
        <dbReference type="Proteomes" id="UP000261174"/>
    </source>
</evidence>
<dbReference type="Pfam" id="PF02021">
    <property type="entry name" value="UPF0102"/>
    <property type="match status" value="1"/>
</dbReference>
<dbReference type="PANTHER" id="PTHR34039">
    <property type="entry name" value="UPF0102 PROTEIN YRAN"/>
    <property type="match status" value="1"/>
</dbReference>
<evidence type="ECO:0000256" key="2">
    <source>
        <dbReference type="HAMAP-Rule" id="MF_00048"/>
    </source>
</evidence>
<dbReference type="OrthoDB" id="9802516at2"/>
<protein>
    <recommendedName>
        <fullName evidence="2">UPF0102 protein DXN04_20385</fullName>
    </recommendedName>
</protein>
<dbReference type="PANTHER" id="PTHR34039:SF1">
    <property type="entry name" value="UPF0102 PROTEIN YRAN"/>
    <property type="match status" value="1"/>
</dbReference>
<accession>A0A3E1NZM7</accession>
<proteinExistence type="inferred from homology"/>
<evidence type="ECO:0000313" key="3">
    <source>
        <dbReference type="EMBL" id="RFM33382.1"/>
    </source>
</evidence>
<dbReference type="Gene3D" id="3.40.1350.10">
    <property type="match status" value="1"/>
</dbReference>
<organism evidence="3 4">
    <name type="scientific">Chitinophaga silvisoli</name>
    <dbReference type="NCBI Taxonomy" id="2291814"/>
    <lineage>
        <taxon>Bacteria</taxon>
        <taxon>Pseudomonadati</taxon>
        <taxon>Bacteroidota</taxon>
        <taxon>Chitinophagia</taxon>
        <taxon>Chitinophagales</taxon>
        <taxon>Chitinophagaceae</taxon>
        <taxon>Chitinophaga</taxon>
    </lineage>
</organism>
<dbReference type="SUPFAM" id="SSF52980">
    <property type="entry name" value="Restriction endonuclease-like"/>
    <property type="match status" value="1"/>
</dbReference>
<reference evidence="3 4" key="1">
    <citation type="submission" date="2018-08" db="EMBL/GenBank/DDBJ databases">
        <title>Chitinophaga sp. K20C18050901, a novel bacterium isolated from forest soil.</title>
        <authorList>
            <person name="Wang C."/>
        </authorList>
    </citation>
    <scope>NUCLEOTIDE SEQUENCE [LARGE SCALE GENOMIC DNA]</scope>
    <source>
        <strain evidence="3 4">K20C18050901</strain>
    </source>
</reference>
<comment type="similarity">
    <text evidence="1 2">Belongs to the UPF0102 family.</text>
</comment>
<dbReference type="InterPro" id="IPR003509">
    <property type="entry name" value="UPF0102_YraN-like"/>
</dbReference>
<sequence>MLTHLDLGKKGEEIARAHFSAQEYIILCANWKLGRKEIDLIVSKDQCLVFVEVKTLATDVWGYPEKNVTVGKIRRIRAVAEGYMNTMKVLPKRIRFDIVSITFREDGSHELVHFEDCF</sequence>
<dbReference type="HAMAP" id="MF_00048">
    <property type="entry name" value="UPF0102"/>
    <property type="match status" value="1"/>
</dbReference>